<name>A0A0P9XB96_PSEA0</name>
<evidence type="ECO:0000259" key="1">
    <source>
        <dbReference type="Pfam" id="PF04717"/>
    </source>
</evidence>
<dbReference type="Gene3D" id="2.40.50.230">
    <property type="entry name" value="Gp5 N-terminal domain"/>
    <property type="match status" value="1"/>
</dbReference>
<comment type="caution">
    <text evidence="3">The sequence shown here is derived from an EMBL/GenBank/DDBJ whole genome shotgun (WGS) entry which is preliminary data.</text>
</comment>
<dbReference type="Pfam" id="PF22178">
    <property type="entry name" value="Gp5_trimer_C"/>
    <property type="match status" value="1"/>
</dbReference>
<proteinExistence type="predicted"/>
<dbReference type="Proteomes" id="UP000050420">
    <property type="component" value="Unassembled WGS sequence"/>
</dbReference>
<sequence length="183" mass="19580">ASGGFGSIQIPRVDDEVVVVFLDGNPDQPLIMGSVYNSQNTPPWSLPANKTQSGFLTRSIKGHGSNANFFRFEDKAGAEQVSLHAERNLDTDIEVDESHTVGGNRTIKVEGMHSETIKLETSIAVQEGSYFLTVDKGEVKIKSATSITLEVGSSKLVMNADGAITLSGITVNIDGTTKINLNK</sequence>
<accession>A0A0P9XB96</accession>
<dbReference type="InterPro" id="IPR006531">
    <property type="entry name" value="Gp5/Vgr_OB"/>
</dbReference>
<dbReference type="InterPro" id="IPR054030">
    <property type="entry name" value="Gp5_Vgr_C"/>
</dbReference>
<organism evidence="3 4">
    <name type="scientific">Pseudomonas amygdali pv. mori</name>
    <dbReference type="NCBI Taxonomy" id="34065"/>
    <lineage>
        <taxon>Bacteria</taxon>
        <taxon>Pseudomonadati</taxon>
        <taxon>Pseudomonadota</taxon>
        <taxon>Gammaproteobacteria</taxon>
        <taxon>Pseudomonadales</taxon>
        <taxon>Pseudomonadaceae</taxon>
        <taxon>Pseudomonas</taxon>
        <taxon>Pseudomonas amygdali</taxon>
    </lineage>
</organism>
<dbReference type="SUPFAM" id="SSF69349">
    <property type="entry name" value="Phage fibre proteins"/>
    <property type="match status" value="1"/>
</dbReference>
<feature type="domain" description="Gp5/Type VI secretion system Vgr C-terminal trimerisation" evidence="2">
    <location>
        <begin position="53"/>
        <end position="149"/>
    </location>
</feature>
<dbReference type="InterPro" id="IPR037026">
    <property type="entry name" value="Vgr_OB-fold_dom_sf"/>
</dbReference>
<protein>
    <submittedName>
        <fullName evidence="3">Type IV secretion protein Rh</fullName>
    </submittedName>
</protein>
<reference evidence="3 4" key="1">
    <citation type="submission" date="2015-09" db="EMBL/GenBank/DDBJ databases">
        <title>Genome announcement of multiple Pseudomonas syringae strains.</title>
        <authorList>
            <person name="Thakur S."/>
            <person name="Wang P.W."/>
            <person name="Gong Y."/>
            <person name="Weir B.S."/>
            <person name="Guttman D.S."/>
        </authorList>
    </citation>
    <scope>NUCLEOTIDE SEQUENCE [LARGE SCALE GENOMIC DNA]</scope>
    <source>
        <strain evidence="3 4">ICMP4331</strain>
    </source>
</reference>
<evidence type="ECO:0000313" key="3">
    <source>
        <dbReference type="EMBL" id="KPX92298.1"/>
    </source>
</evidence>
<dbReference type="Pfam" id="PF04717">
    <property type="entry name" value="Phage_base_V"/>
    <property type="match status" value="1"/>
</dbReference>
<feature type="domain" description="Gp5/Type VI secretion system Vgr protein OB-fold" evidence="1">
    <location>
        <begin position="1"/>
        <end position="36"/>
    </location>
</feature>
<dbReference type="SUPFAM" id="SSF69255">
    <property type="entry name" value="gp5 N-terminal domain-like"/>
    <property type="match status" value="1"/>
</dbReference>
<dbReference type="PATRIC" id="fig|34065.5.peg.5321"/>
<gene>
    <name evidence="3" type="ORF">ALO63_03648</name>
</gene>
<feature type="non-terminal residue" evidence="3">
    <location>
        <position position="1"/>
    </location>
</feature>
<evidence type="ECO:0000313" key="4">
    <source>
        <dbReference type="Proteomes" id="UP000050420"/>
    </source>
</evidence>
<evidence type="ECO:0000259" key="2">
    <source>
        <dbReference type="Pfam" id="PF22178"/>
    </source>
</evidence>
<dbReference type="AlphaFoldDB" id="A0A0P9XB96"/>
<dbReference type="EMBL" id="LJQU01000341">
    <property type="protein sequence ID" value="KPX92298.1"/>
    <property type="molecule type" value="Genomic_DNA"/>
</dbReference>